<evidence type="ECO:0000256" key="3">
    <source>
        <dbReference type="ARBA" id="ARBA00022989"/>
    </source>
</evidence>
<dbReference type="GO" id="GO:0004984">
    <property type="term" value="F:olfactory receptor activity"/>
    <property type="evidence" value="ECO:0007669"/>
    <property type="project" value="TreeGrafter"/>
</dbReference>
<feature type="transmembrane region" description="Helical" evidence="5">
    <location>
        <begin position="431"/>
        <end position="454"/>
    </location>
</feature>
<dbReference type="PROSITE" id="PS50262">
    <property type="entry name" value="G_PROTEIN_RECEP_F1_2"/>
    <property type="match status" value="5"/>
</dbReference>
<feature type="transmembrane region" description="Helical" evidence="5">
    <location>
        <begin position="708"/>
        <end position="731"/>
    </location>
</feature>
<feature type="domain" description="G-protein coupled receptors family 1 profile" evidence="6">
    <location>
        <begin position="652"/>
        <end position="819"/>
    </location>
</feature>
<evidence type="ECO:0000259" key="6">
    <source>
        <dbReference type="PROSITE" id="PS50262"/>
    </source>
</evidence>
<feature type="transmembrane region" description="Helical" evidence="5">
    <location>
        <begin position="253"/>
        <end position="272"/>
    </location>
</feature>
<feature type="transmembrane region" description="Helical" evidence="5">
    <location>
        <begin position="527"/>
        <end position="547"/>
    </location>
</feature>
<dbReference type="GO" id="GO:0016020">
    <property type="term" value="C:membrane"/>
    <property type="evidence" value="ECO:0007669"/>
    <property type="project" value="UniProtKB-SubCell"/>
</dbReference>
<feature type="transmembrane region" description="Helical" evidence="5">
    <location>
        <begin position="351"/>
        <end position="374"/>
    </location>
</feature>
<feature type="transmembrane region" description="Helical" evidence="5">
    <location>
        <begin position="381"/>
        <end position="398"/>
    </location>
</feature>
<feature type="transmembrane region" description="Helical" evidence="5">
    <location>
        <begin position="1155"/>
        <end position="1177"/>
    </location>
</feature>
<dbReference type="Proteomes" id="UP001314229">
    <property type="component" value="Unassembled WGS sequence"/>
</dbReference>
<evidence type="ECO:0000256" key="2">
    <source>
        <dbReference type="ARBA" id="ARBA00022692"/>
    </source>
</evidence>
<feature type="transmembrane region" description="Helical" evidence="5">
    <location>
        <begin position="1320"/>
        <end position="1341"/>
    </location>
</feature>
<dbReference type="CDD" id="cd00637">
    <property type="entry name" value="7tm_classA_rhodopsin-like"/>
    <property type="match status" value="5"/>
</dbReference>
<feature type="transmembrane region" description="Helical" evidence="5">
    <location>
        <begin position="950"/>
        <end position="970"/>
    </location>
</feature>
<proteinExistence type="predicted"/>
<dbReference type="FunFam" id="1.20.1070.10:FF:000096">
    <property type="entry name" value="Odorant receptor 131-2"/>
    <property type="match status" value="5"/>
</dbReference>
<feature type="transmembrane region" description="Helical" evidence="5">
    <location>
        <begin position="1117"/>
        <end position="1135"/>
    </location>
</feature>
<dbReference type="PANTHER" id="PTHR26451:SF974">
    <property type="entry name" value="ODORANT RECEPTOR"/>
    <property type="match status" value="1"/>
</dbReference>
<feature type="transmembrane region" description="Helical" evidence="5">
    <location>
        <begin position="20"/>
        <end position="40"/>
    </location>
</feature>
<feature type="transmembrane region" description="Helical" evidence="5">
    <location>
        <begin position="804"/>
        <end position="824"/>
    </location>
</feature>
<feature type="transmembrane region" description="Helical" evidence="5">
    <location>
        <begin position="1001"/>
        <end position="1018"/>
    </location>
</feature>
<comment type="subcellular location">
    <subcellularLocation>
        <location evidence="1">Membrane</location>
    </subcellularLocation>
</comment>
<feature type="transmembrane region" description="Helical" evidence="5">
    <location>
        <begin position="1377"/>
        <end position="1401"/>
    </location>
</feature>
<feature type="transmembrane region" description="Helical" evidence="5">
    <location>
        <begin position="763"/>
        <end position="783"/>
    </location>
</feature>
<feature type="transmembrane region" description="Helical" evidence="5">
    <location>
        <begin position="559"/>
        <end position="579"/>
    </location>
</feature>
<reference evidence="7 8" key="1">
    <citation type="submission" date="2024-01" db="EMBL/GenBank/DDBJ databases">
        <authorList>
            <person name="Alioto T."/>
            <person name="Alioto T."/>
            <person name="Gomez Garrido J."/>
        </authorList>
    </citation>
    <scope>NUCLEOTIDE SEQUENCE [LARGE SCALE GENOMIC DNA]</scope>
</reference>
<keyword evidence="2 5" id="KW-0812">Transmembrane</keyword>
<keyword evidence="3 5" id="KW-1133">Transmembrane helix</keyword>
<feature type="transmembrane region" description="Helical" evidence="5">
    <location>
        <begin position="1212"/>
        <end position="1230"/>
    </location>
</feature>
<feature type="transmembrane region" description="Helical" evidence="5">
    <location>
        <begin position="314"/>
        <end position="331"/>
    </location>
</feature>
<evidence type="ECO:0000256" key="5">
    <source>
        <dbReference type="SAM" id="Phobius"/>
    </source>
</evidence>
<evidence type="ECO:0000256" key="1">
    <source>
        <dbReference type="ARBA" id="ARBA00004370"/>
    </source>
</evidence>
<evidence type="ECO:0000313" key="8">
    <source>
        <dbReference type="Proteomes" id="UP001314229"/>
    </source>
</evidence>
<feature type="transmembrane region" description="Helical" evidence="5">
    <location>
        <begin position="836"/>
        <end position="854"/>
    </location>
</feature>
<dbReference type="SUPFAM" id="SSF81321">
    <property type="entry name" value="Family A G protein-coupled receptor-like"/>
    <property type="match status" value="5"/>
</dbReference>
<gene>
    <name evidence="7" type="ORF">FSCOSCO3_A021009</name>
</gene>
<dbReference type="GO" id="GO:0005549">
    <property type="term" value="F:odorant binding"/>
    <property type="evidence" value="ECO:0007669"/>
    <property type="project" value="TreeGrafter"/>
</dbReference>
<feature type="transmembrane region" description="Helical" evidence="5">
    <location>
        <begin position="591"/>
        <end position="608"/>
    </location>
</feature>
<feature type="transmembrane region" description="Helical" evidence="5">
    <location>
        <begin position="628"/>
        <end position="651"/>
    </location>
</feature>
<feature type="transmembrane region" description="Helical" evidence="5">
    <location>
        <begin position="1084"/>
        <end position="1105"/>
    </location>
</feature>
<accession>A0AAV1PRG9</accession>
<feature type="transmembrane region" description="Helical" evidence="5">
    <location>
        <begin position="681"/>
        <end position="696"/>
    </location>
</feature>
<evidence type="ECO:0000313" key="7">
    <source>
        <dbReference type="EMBL" id="CAK6974487.1"/>
    </source>
</evidence>
<dbReference type="InterPro" id="IPR017452">
    <property type="entry name" value="GPCR_Rhodpsn_7TM"/>
</dbReference>
<dbReference type="InterPro" id="IPR052921">
    <property type="entry name" value="GPCR1_Superfamily_Member"/>
</dbReference>
<dbReference type="EMBL" id="CAWUFR010000259">
    <property type="protein sequence ID" value="CAK6974487.1"/>
    <property type="molecule type" value="Genomic_DNA"/>
</dbReference>
<feature type="transmembrane region" description="Helical" evidence="5">
    <location>
        <begin position="486"/>
        <end position="506"/>
    </location>
</feature>
<sequence length="1500" mass="172788">MNFTSGNETLTPAVNYRDSFVMAVGKNVIVVVLGMTINYINATMIHTFNRHHIFKLNPRYILFIHLVFNDLIQLTTSITLFVCTYTFHTIYVSLCCLLILPAVFTTQNTPLNLAFMAGECYIAVCIPLRYNYICTVKRTYTVIGIIWTMSSLSVLPDIFILLATEPLDFLHARVFCKRDSVFRSTYSLKKRDASHILFLVVVWITLFYTYFRILIVAKAANTDAKKARNTILLHGFQVLLCMITYVQPMLVTFLTYLFPGGLASILFALYVINQILPRFISPIVYGLRDSTFRKYFKRYNVSSSLSYRDASSTAVVKNVIVVALGLTINYINGTLIHTFRKHQILYVNPRYILFIHLVLNDIIQLTTTISLFVLSYAFYRFNASLCCLIITLAVFTTLNTPLNLAVMAVECYIAICLPLRHAELCTIKRTYILIGWLWAMSAASTLPDVFIVLATEPLEFFYSTIFCERDNLFHHPISLNKRDVSYIIYLISVWLTLFYTYFKIFFAAKAAKEAKSSGGDAKKARNTILLHGFQLILCMLTYVAPLLKKALLYLFPKYYAHALFASYIIIQMLPSYNVSSSLSYRDSTSTAVVKNVIVVALGFTINYINGTLIHTFRKHQIFYVNPRYILFIHLVLNDIIQLTTTISLFVFSYIFYKINTSVCCLIITLAVFTTLNTPLNLAVMAVECYIAICLPLRHSVLCTIKRTYILIGWIWAMSAATTLPDVFIILATERLKLFYSTIFCERENFFRHPISLKKRDASYIIYLISVWLTLFYTYFKIFFAAKAAKEVKSSDGDAKKARNTILLHGFQLILCMLTFVTHVFKKTLFYWFPKYYAHALFACYIIIQMLPRIIKLNIKPSNSLHTKVDSEVSECNIVVVIHLQDPQISSMNSSSYSYNVSSSLNYRDASSTAVVKNVIVVAFGLIINYINGTLIHTFRKHQIFYSNPRYILFIHLVINDMMQLSLSTLLHIISYALYTIKVPFCIILLTITILATLNTPLNLACMAIECYIAICIPLRHVQICTVKKTCVFIGLIWVVSSMSILPDIFILLATEPLQFFHSKVLCARDYVFRSNYSLKKRDTSHIVCLVLVWLTLLYTYFRILFAAKEATAGIKKARNTILLHGFQLLLCMLTYVRPMFEQGLLYLLPTHVRAIRFACYVIVQILPRFVSPIVYGLRDQTFRRYMRRYVLCKFLLVRDTFTTAFVKNLILVLVWLLLSYINGTLVATFFRHQAFYEDPRYILFIHMVINDGIQLTVTITLFVLSYIFYKINVSFCCFFILVAVFTTRNTPVNLASMAIERYIAICEPLRHSHICTVRRTYVVIGLIWFICVAPDITDLFVTLATESLSFFHQSVFCLRQNVFKDPALAYKRQAFDIIYFSCVFLTLVFTYLRILFAARALSTEKASAQKARNTILLHGAQLAMCMLSYISPSVEIVLHLIFPGRILEIRYANYLIVYILPRFLSPVIYGVRDKKFRKYLKMYFLSSRCRVTQRVAAQHE</sequence>
<feature type="domain" description="G-protein coupled receptors family 1 profile" evidence="6">
    <location>
        <begin position="930"/>
        <end position="1175"/>
    </location>
</feature>
<keyword evidence="8" id="KW-1185">Reference proteome</keyword>
<protein>
    <recommendedName>
        <fullName evidence="6">G-protein coupled receptors family 1 profile domain-containing protein</fullName>
    </recommendedName>
</protein>
<feature type="transmembrane region" description="Helical" evidence="5">
    <location>
        <begin position="229"/>
        <end position="247"/>
    </location>
</feature>
<feature type="transmembrane region" description="Helical" evidence="5">
    <location>
        <begin position="139"/>
        <end position="163"/>
    </location>
</feature>
<feature type="domain" description="G-protein coupled receptors family 1 profile" evidence="6">
    <location>
        <begin position="40"/>
        <end position="285"/>
    </location>
</feature>
<keyword evidence="4 5" id="KW-0472">Membrane</keyword>
<dbReference type="GO" id="GO:0004930">
    <property type="term" value="F:G protein-coupled receptor activity"/>
    <property type="evidence" value="ECO:0007669"/>
    <property type="project" value="InterPro"/>
</dbReference>
<feature type="transmembrane region" description="Helical" evidence="5">
    <location>
        <begin position="1451"/>
        <end position="1471"/>
    </location>
</feature>
<feature type="domain" description="G-protein coupled receptors family 1 profile" evidence="6">
    <location>
        <begin position="331"/>
        <end position="651"/>
    </location>
</feature>
<feature type="transmembrane region" description="Helical" evidence="5">
    <location>
        <begin position="975"/>
        <end position="995"/>
    </location>
</feature>
<organism evidence="7 8">
    <name type="scientific">Scomber scombrus</name>
    <name type="common">Atlantic mackerel</name>
    <name type="synonym">Scomber vernalis</name>
    <dbReference type="NCBI Taxonomy" id="13677"/>
    <lineage>
        <taxon>Eukaryota</taxon>
        <taxon>Metazoa</taxon>
        <taxon>Chordata</taxon>
        <taxon>Craniata</taxon>
        <taxon>Vertebrata</taxon>
        <taxon>Euteleostomi</taxon>
        <taxon>Actinopterygii</taxon>
        <taxon>Neopterygii</taxon>
        <taxon>Teleostei</taxon>
        <taxon>Neoteleostei</taxon>
        <taxon>Acanthomorphata</taxon>
        <taxon>Pelagiaria</taxon>
        <taxon>Scombriformes</taxon>
        <taxon>Scombridae</taxon>
        <taxon>Scomber</taxon>
    </lineage>
</organism>
<dbReference type="PANTHER" id="PTHR26451">
    <property type="entry name" value="G_PROTEIN_RECEP_F1_2 DOMAIN-CONTAINING PROTEIN"/>
    <property type="match status" value="1"/>
</dbReference>
<feature type="domain" description="G-protein coupled receptors family 1 profile" evidence="6">
    <location>
        <begin position="1221"/>
        <end position="1469"/>
    </location>
</feature>
<evidence type="ECO:0000256" key="4">
    <source>
        <dbReference type="ARBA" id="ARBA00023136"/>
    </source>
</evidence>
<feature type="transmembrane region" description="Helical" evidence="5">
    <location>
        <begin position="196"/>
        <end position="217"/>
    </location>
</feature>
<dbReference type="Pfam" id="PF00001">
    <property type="entry name" value="7tm_1"/>
    <property type="match status" value="5"/>
</dbReference>
<feature type="transmembrane region" description="Helical" evidence="5">
    <location>
        <begin position="913"/>
        <end position="930"/>
    </location>
</feature>
<feature type="transmembrane region" description="Helical" evidence="5">
    <location>
        <begin position="404"/>
        <end position="419"/>
    </location>
</feature>
<dbReference type="InterPro" id="IPR000276">
    <property type="entry name" value="GPCR_Rhodpsn"/>
</dbReference>
<feature type="transmembrane region" description="Helical" evidence="5">
    <location>
        <begin position="1030"/>
        <end position="1053"/>
    </location>
</feature>
<feature type="transmembrane region" description="Helical" evidence="5">
    <location>
        <begin position="1413"/>
        <end position="1431"/>
    </location>
</feature>
<feature type="transmembrane region" description="Helical" evidence="5">
    <location>
        <begin position="658"/>
        <end position="675"/>
    </location>
</feature>
<comment type="caution">
    <text evidence="7">The sequence shown here is derived from an EMBL/GenBank/DDBJ whole genome shotgun (WGS) entry which is preliminary data.</text>
</comment>
<feature type="transmembrane region" description="Helical" evidence="5">
    <location>
        <begin position="88"/>
        <end position="106"/>
    </location>
</feature>
<name>A0AAV1PRG9_SCOSC</name>
<dbReference type="Gene3D" id="1.20.1070.10">
    <property type="entry name" value="Rhodopsin 7-helix transmembrane proteins"/>
    <property type="match status" value="5"/>
</dbReference>
<feature type="transmembrane region" description="Helical" evidence="5">
    <location>
        <begin position="1267"/>
        <end position="1287"/>
    </location>
</feature>